<evidence type="ECO:0000313" key="9">
    <source>
        <dbReference type="Proteomes" id="UP000003280"/>
    </source>
</evidence>
<evidence type="ECO:0000256" key="6">
    <source>
        <dbReference type="HAMAP-Rule" id="MF_00242"/>
    </source>
</evidence>
<keyword evidence="6" id="KW-0963">Cytoplasm</keyword>
<comment type="caution">
    <text evidence="8">The sequence shown here is derived from an EMBL/GenBank/DDBJ whole genome shotgun (WGS) entry which is preliminary data.</text>
</comment>
<dbReference type="GO" id="GO:0005737">
    <property type="term" value="C:cytoplasm"/>
    <property type="evidence" value="ECO:0007669"/>
    <property type="project" value="UniProtKB-SubCell"/>
</dbReference>
<comment type="catalytic activity">
    <reaction evidence="5 6">
        <text>L-arginine + H2O = L-citrulline + NH4(+)</text>
        <dbReference type="Rhea" id="RHEA:19597"/>
        <dbReference type="ChEBI" id="CHEBI:15377"/>
        <dbReference type="ChEBI" id="CHEBI:28938"/>
        <dbReference type="ChEBI" id="CHEBI:32682"/>
        <dbReference type="ChEBI" id="CHEBI:57743"/>
        <dbReference type="EC" id="3.5.3.6"/>
    </reaction>
</comment>
<reference evidence="8 9" key="1">
    <citation type="submission" date="2010-07" db="EMBL/GenBank/DDBJ databases">
        <authorList>
            <person name="Muzny D."/>
            <person name="Qin X."/>
            <person name="Deng J."/>
            <person name="Jiang H."/>
            <person name="Liu Y."/>
            <person name="Qu J."/>
            <person name="Song X.-Z."/>
            <person name="Zhang L."/>
            <person name="Thornton R."/>
            <person name="Coyle M."/>
            <person name="Francisco L."/>
            <person name="Jackson L."/>
            <person name="Javaid M."/>
            <person name="Korchina V."/>
            <person name="Kovar C."/>
            <person name="Mata R."/>
            <person name="Mathew T."/>
            <person name="Ngo R."/>
            <person name="Nguyen L."/>
            <person name="Nguyen N."/>
            <person name="Okwuonu G."/>
            <person name="Ongeri F."/>
            <person name="Pham C."/>
            <person name="Simmons D."/>
            <person name="Wilczek-Boney K."/>
            <person name="Hale W."/>
            <person name="Jakkamsetti A."/>
            <person name="Pham P."/>
            <person name="Ruth R."/>
            <person name="San Lucas F."/>
            <person name="Warren J."/>
            <person name="Zhang J."/>
            <person name="Zhao Z."/>
            <person name="Zhou C."/>
            <person name="Zhu D."/>
            <person name="Lee S."/>
            <person name="Bess C."/>
            <person name="Blankenburg K."/>
            <person name="Forbes L."/>
            <person name="Fu Q."/>
            <person name="Gubbala S."/>
            <person name="Hirani K."/>
            <person name="Jayaseelan J.C."/>
            <person name="Lara F."/>
            <person name="Munidasa M."/>
            <person name="Palculict T."/>
            <person name="Patil S."/>
            <person name="Pu L.-L."/>
            <person name="Saada N."/>
            <person name="Tang L."/>
            <person name="Weissenberger G."/>
            <person name="Zhu Y."/>
            <person name="Hemphill L."/>
            <person name="Shang Y."/>
            <person name="Youmans B."/>
            <person name="Ayvaz T."/>
            <person name="Ross M."/>
            <person name="Santibanez J."/>
            <person name="Aqrawi P."/>
            <person name="Gross S."/>
            <person name="Joshi V."/>
            <person name="Fowler G."/>
            <person name="Nazareth L."/>
            <person name="Reid J."/>
            <person name="Worley K."/>
            <person name="Petrosino J."/>
            <person name="Highlander S."/>
            <person name="Gibbs R."/>
        </authorList>
    </citation>
    <scope>NUCLEOTIDE SEQUENCE [LARGE SCALE GENOMIC DNA]</scope>
    <source>
        <strain evidence="8 9">ATCC BAA-1640</strain>
    </source>
</reference>
<dbReference type="PIRSF" id="PIRSF006356">
    <property type="entry name" value="Arg_deiminase"/>
    <property type="match status" value="1"/>
</dbReference>
<dbReference type="Proteomes" id="UP000003280">
    <property type="component" value="Unassembled WGS sequence"/>
</dbReference>
<feature type="active site" description="Amidino-cysteine intermediate" evidence="6 7">
    <location>
        <position position="396"/>
    </location>
</feature>
<dbReference type="PRINTS" id="PR01466">
    <property type="entry name" value="ARGDEIMINASE"/>
</dbReference>
<dbReference type="GO" id="GO:0019546">
    <property type="term" value="P:L-arginine deiminase pathway"/>
    <property type="evidence" value="ECO:0007669"/>
    <property type="project" value="TreeGrafter"/>
</dbReference>
<dbReference type="InterPro" id="IPR003876">
    <property type="entry name" value="Arg_deiminase"/>
</dbReference>
<dbReference type="eggNOG" id="COG2235">
    <property type="taxonomic scope" value="Bacteria"/>
</dbReference>
<dbReference type="HOGENOM" id="CLU_052662_0_1_9"/>
<dbReference type="UniPathway" id="UPA00254">
    <property type="reaction ID" value="UER00364"/>
</dbReference>
<name>E0NLM7_9FIRM</name>
<dbReference type="EMBL" id="AEEH01000043">
    <property type="protein sequence ID" value="EFM25218.1"/>
    <property type="molecule type" value="Genomic_DNA"/>
</dbReference>
<evidence type="ECO:0000313" key="8">
    <source>
        <dbReference type="EMBL" id="EFM25218.1"/>
    </source>
</evidence>
<evidence type="ECO:0000256" key="1">
    <source>
        <dbReference type="ARBA" id="ARBA00005213"/>
    </source>
</evidence>
<dbReference type="EC" id="3.5.3.6" evidence="6"/>
<keyword evidence="3 6" id="KW-0056">Arginine metabolism</keyword>
<organism evidence="8 9">
    <name type="scientific">Peptoniphilus duerdenii ATCC BAA-1640</name>
    <dbReference type="NCBI Taxonomy" id="862517"/>
    <lineage>
        <taxon>Bacteria</taxon>
        <taxon>Bacillati</taxon>
        <taxon>Bacillota</taxon>
        <taxon>Tissierellia</taxon>
        <taxon>Tissierellales</taxon>
        <taxon>Peptoniphilaceae</taxon>
        <taxon>Peptoniphilus</taxon>
    </lineage>
</organism>
<gene>
    <name evidence="6 8" type="primary">arcA</name>
    <name evidence="8" type="ORF">HMPREF9225_1107</name>
</gene>
<proteinExistence type="inferred from homology"/>
<comment type="pathway">
    <text evidence="1 6">Amino-acid degradation; L-arginine degradation via ADI pathway; carbamoyl phosphate from L-arginine: step 1/2.</text>
</comment>
<dbReference type="RefSeq" id="WP_008901921.1">
    <property type="nucleotide sequence ID" value="NZ_GL397071.1"/>
</dbReference>
<keyword evidence="9" id="KW-1185">Reference proteome</keyword>
<accession>E0NLM7</accession>
<dbReference type="NCBIfam" id="NF002381">
    <property type="entry name" value="PRK01388.1"/>
    <property type="match status" value="1"/>
</dbReference>
<dbReference type="Gene3D" id="3.75.10.10">
    <property type="entry name" value="L-arginine/glycine Amidinotransferase, Chain A"/>
    <property type="match status" value="1"/>
</dbReference>
<dbReference type="Gene3D" id="1.10.3930.10">
    <property type="entry name" value="Arginine deiminase"/>
    <property type="match status" value="1"/>
</dbReference>
<evidence type="ECO:0000256" key="2">
    <source>
        <dbReference type="ARBA" id="ARBA00010206"/>
    </source>
</evidence>
<dbReference type="SUPFAM" id="SSF55909">
    <property type="entry name" value="Pentein"/>
    <property type="match status" value="1"/>
</dbReference>
<dbReference type="HAMAP" id="MF_00242">
    <property type="entry name" value="Arg_deiminase"/>
    <property type="match status" value="1"/>
</dbReference>
<keyword evidence="4 6" id="KW-0378">Hydrolase</keyword>
<dbReference type="Pfam" id="PF02274">
    <property type="entry name" value="ADI"/>
    <property type="match status" value="1"/>
</dbReference>
<dbReference type="OrthoDB" id="9807502at2"/>
<comment type="subcellular location">
    <subcellularLocation>
        <location evidence="6">Cytoplasm</location>
    </subcellularLocation>
</comment>
<evidence type="ECO:0000256" key="5">
    <source>
        <dbReference type="ARBA" id="ARBA00049429"/>
    </source>
</evidence>
<comment type="similarity">
    <text evidence="2 6">Belongs to the arginine deiminase family.</text>
</comment>
<protein>
    <recommendedName>
        <fullName evidence="6">Arginine deiminase</fullName>
        <shortName evidence="6">ADI</shortName>
        <ecNumber evidence="6">3.5.3.6</ecNumber>
    </recommendedName>
    <alternativeName>
        <fullName evidence="6">Arginine dihydrolase</fullName>
        <shortName evidence="6">AD</shortName>
    </alternativeName>
</protein>
<dbReference type="PANTHER" id="PTHR47271:SF2">
    <property type="entry name" value="ARGININE DEIMINASE"/>
    <property type="match status" value="1"/>
</dbReference>
<evidence type="ECO:0000256" key="4">
    <source>
        <dbReference type="ARBA" id="ARBA00022801"/>
    </source>
</evidence>
<evidence type="ECO:0000256" key="7">
    <source>
        <dbReference type="PIRSR" id="PIRSR006356-1"/>
    </source>
</evidence>
<dbReference type="STRING" id="862517.HMPREF9225_1107"/>
<dbReference type="AlphaFoldDB" id="E0NLM7"/>
<dbReference type="GO" id="GO:0016990">
    <property type="term" value="F:arginine deiminase activity"/>
    <property type="evidence" value="ECO:0007669"/>
    <property type="project" value="UniProtKB-UniRule"/>
</dbReference>
<evidence type="ECO:0000256" key="3">
    <source>
        <dbReference type="ARBA" id="ARBA00022503"/>
    </source>
</evidence>
<dbReference type="PANTHER" id="PTHR47271">
    <property type="entry name" value="ARGININE DEIMINASE"/>
    <property type="match status" value="1"/>
</dbReference>
<sequence>MNKNINVYSEIEKLKKVILHRPGHELTNLAPDQLGELLFDEIPFLDAAVEEHDYFAQILRDNGCEVYYLEDLAAESLTDSGIKEACIDEFLKESDIQVDREKEILKELFQNMENKELVLKMMGGIRKSDLPDYKKTSLPEIIEKDEFFVTKPMPNLYFTRDPFSLIGHSVSLNHMWSETRRRETLFGKYIFKYHNDFKIKDEDLHYNRELPASIEGGDILVLSDELIAVGTSERTSARAIEQFAKRVLREETGFKKILVLSIPKKRAFMHLDTVFTMVDRDLFTVHPEIEDSLTCFGITFDGKNLHTEEESSDIEEVLLKNLHLDKVDLIRQGSGGLLDASREQWSDGYNTLAIAPREVVVYDRNVVTNQILRDHGVTLHIMKSGELSRGRGGPRCMSMPIYRERA</sequence>